<dbReference type="SUPFAM" id="SSF53041">
    <property type="entry name" value="Resolvase-like"/>
    <property type="match status" value="1"/>
</dbReference>
<reference evidence="4 5" key="1">
    <citation type="journal article" date="2016" name="Nat. Commun.">
        <title>Thousands of microbial genomes shed light on interconnected biogeochemical processes in an aquifer system.</title>
        <authorList>
            <person name="Anantharaman K."/>
            <person name="Brown C.T."/>
            <person name="Hug L.A."/>
            <person name="Sharon I."/>
            <person name="Castelle C.J."/>
            <person name="Probst A.J."/>
            <person name="Thomas B.C."/>
            <person name="Singh A."/>
            <person name="Wilkins M.J."/>
            <person name="Karaoz U."/>
            <person name="Brodie E.L."/>
            <person name="Williams K.H."/>
            <person name="Hubbard S.S."/>
            <person name="Banfield J.F."/>
        </authorList>
    </citation>
    <scope>NUCLEOTIDE SEQUENCE [LARGE SCALE GENOMIC DNA]</scope>
</reference>
<dbReference type="Gene3D" id="3.40.50.1390">
    <property type="entry name" value="Resolvase, N-terminal catalytic domain"/>
    <property type="match status" value="1"/>
</dbReference>
<dbReference type="InterPro" id="IPR038109">
    <property type="entry name" value="DNA_bind_recomb_sf"/>
</dbReference>
<gene>
    <name evidence="4" type="ORF">A3D35_00425</name>
</gene>
<dbReference type="PROSITE" id="PS51737">
    <property type="entry name" value="RECOMBINASE_DNA_BIND"/>
    <property type="match status" value="1"/>
</dbReference>
<evidence type="ECO:0000313" key="4">
    <source>
        <dbReference type="EMBL" id="OGZ67487.1"/>
    </source>
</evidence>
<dbReference type="SMART" id="SM00857">
    <property type="entry name" value="Resolvase"/>
    <property type="match status" value="1"/>
</dbReference>
<dbReference type="InterPro" id="IPR036162">
    <property type="entry name" value="Resolvase-like_N_sf"/>
</dbReference>
<dbReference type="PANTHER" id="PTHR30461:SF2">
    <property type="entry name" value="SERINE RECOMBINASE PINE-RELATED"/>
    <property type="match status" value="1"/>
</dbReference>
<dbReference type="InterPro" id="IPR011109">
    <property type="entry name" value="DNA_bind_recombinase_dom"/>
</dbReference>
<dbReference type="Pfam" id="PF07508">
    <property type="entry name" value="Recombinase"/>
    <property type="match status" value="1"/>
</dbReference>
<dbReference type="AlphaFoldDB" id="A0A1G2HYE7"/>
<comment type="caution">
    <text evidence="4">The sequence shown here is derived from an EMBL/GenBank/DDBJ whole genome shotgun (WGS) entry which is preliminary data.</text>
</comment>
<dbReference type="Pfam" id="PF00239">
    <property type="entry name" value="Resolvase"/>
    <property type="match status" value="1"/>
</dbReference>
<dbReference type="InterPro" id="IPR050639">
    <property type="entry name" value="SSR_resolvase"/>
</dbReference>
<proteinExistence type="predicted"/>
<feature type="domain" description="Recombinase" evidence="3">
    <location>
        <begin position="159"/>
        <end position="271"/>
    </location>
</feature>
<evidence type="ECO:0000256" key="2">
    <source>
        <dbReference type="ARBA" id="ARBA00023172"/>
    </source>
</evidence>
<dbReference type="GO" id="GO:0000150">
    <property type="term" value="F:DNA strand exchange activity"/>
    <property type="evidence" value="ECO:0007669"/>
    <property type="project" value="InterPro"/>
</dbReference>
<sequence>MKAVILARVSTTRQEEEGHSLPAQIRRLQEYAKRKDFEIAETFSFSESAGGKIRKKFEEVMNYLKTHKDVKVLLCENVDRATRNFKDAVDLDEMRKNEGLEIHFVQDGFFINKNASGNQMFMWEAKVFIAKQYLNRLSDDVKRSNEQKLQNKQWIGKAPIGYINVLAPNGDKDIMPDPLRSHLVVKIFEMYATGSYSTQKIKEEMDKLGLKSNMADPKPLSKSQIFHTLNNPFYYGVMRVNGQLYPHRYQPIISQILFNRVRDVFKGYKKQPYRYGCKPFVFRALLKCAECGCLISGEEKKGQYIYYSCSNYKKVHKQRIYVKEKDLFLPIQKVFKKIENKLSDQRIKDLIEDLKKTEKSKTVFSTVSLESLRKDYDLYAERRSNAFDKYMDGELAKDIYEKKMLEYDTKQANITTEMKNYQEADAEFYITISLLLGLAQRAYNLFESSEPHEKRAIVNFLLQNCKLDGKNLKFELKTPFNRVLQANSSYSGLPR</sequence>
<dbReference type="PANTHER" id="PTHR30461">
    <property type="entry name" value="DNA-INVERTASE FROM LAMBDOID PROPHAGE"/>
    <property type="match status" value="1"/>
</dbReference>
<organism evidence="4 5">
    <name type="scientific">Candidatus Staskawiczbacteria bacterium RIFCSPHIGHO2_02_FULL_34_9</name>
    <dbReference type="NCBI Taxonomy" id="1802206"/>
    <lineage>
        <taxon>Bacteria</taxon>
        <taxon>Candidatus Staskawicziibacteriota</taxon>
    </lineage>
</organism>
<dbReference type="STRING" id="1802206.A3D35_00425"/>
<dbReference type="InterPro" id="IPR006119">
    <property type="entry name" value="Resolv_N"/>
</dbReference>
<evidence type="ECO:0000256" key="1">
    <source>
        <dbReference type="ARBA" id="ARBA00023125"/>
    </source>
</evidence>
<name>A0A1G2HYE7_9BACT</name>
<dbReference type="EMBL" id="MHOS01000036">
    <property type="protein sequence ID" value="OGZ67487.1"/>
    <property type="molecule type" value="Genomic_DNA"/>
</dbReference>
<dbReference type="CDD" id="cd00338">
    <property type="entry name" value="Ser_Recombinase"/>
    <property type="match status" value="1"/>
</dbReference>
<dbReference type="Proteomes" id="UP000176421">
    <property type="component" value="Unassembled WGS sequence"/>
</dbReference>
<evidence type="ECO:0000259" key="3">
    <source>
        <dbReference type="PROSITE" id="PS51737"/>
    </source>
</evidence>
<keyword evidence="1" id="KW-0238">DNA-binding</keyword>
<protein>
    <recommendedName>
        <fullName evidence="3">Recombinase domain-containing protein</fullName>
    </recommendedName>
</protein>
<evidence type="ECO:0000313" key="5">
    <source>
        <dbReference type="Proteomes" id="UP000176421"/>
    </source>
</evidence>
<dbReference type="GO" id="GO:0003677">
    <property type="term" value="F:DNA binding"/>
    <property type="evidence" value="ECO:0007669"/>
    <property type="project" value="UniProtKB-KW"/>
</dbReference>
<accession>A0A1G2HYE7</accession>
<dbReference type="Gene3D" id="3.90.1750.20">
    <property type="entry name" value="Putative Large Serine Recombinase, Chain B, Domain 2"/>
    <property type="match status" value="1"/>
</dbReference>
<dbReference type="InterPro" id="IPR025827">
    <property type="entry name" value="Zn_ribbon_recom_dom"/>
</dbReference>
<dbReference type="Pfam" id="PF13408">
    <property type="entry name" value="Zn_ribbon_recom"/>
    <property type="match status" value="1"/>
</dbReference>
<keyword evidence="2" id="KW-0233">DNA recombination</keyword>